<dbReference type="EMBL" id="JBJKBG010000006">
    <property type="protein sequence ID" value="KAL3735293.1"/>
    <property type="molecule type" value="Genomic_DNA"/>
</dbReference>
<evidence type="ECO:0000313" key="3">
    <source>
        <dbReference type="Proteomes" id="UP001634007"/>
    </source>
</evidence>
<proteinExistence type="predicted"/>
<evidence type="ECO:0000256" key="1">
    <source>
        <dbReference type="SAM" id="Phobius"/>
    </source>
</evidence>
<keyword evidence="1" id="KW-0472">Membrane</keyword>
<comment type="caution">
    <text evidence="2">The sequence shown here is derived from an EMBL/GenBank/DDBJ whole genome shotgun (WGS) entry which is preliminary data.</text>
</comment>
<accession>A0ABD3KAR6</accession>
<evidence type="ECO:0000313" key="2">
    <source>
        <dbReference type="EMBL" id="KAL3735293.1"/>
    </source>
</evidence>
<reference evidence="2 3" key="1">
    <citation type="submission" date="2024-11" db="EMBL/GenBank/DDBJ databases">
        <title>Chromosome-level genome assembly of Eucalyptus globulus Labill. provides insights into its genome evolution.</title>
        <authorList>
            <person name="Li X."/>
        </authorList>
    </citation>
    <scope>NUCLEOTIDE SEQUENCE [LARGE SCALE GENOMIC DNA]</scope>
    <source>
        <strain evidence="2">CL2024</strain>
        <tissue evidence="2">Fresh tender leaves</tissue>
    </source>
</reference>
<protein>
    <submittedName>
        <fullName evidence="2">Uncharacterized protein</fullName>
    </submittedName>
</protein>
<keyword evidence="3" id="KW-1185">Reference proteome</keyword>
<keyword evidence="1" id="KW-1133">Transmembrane helix</keyword>
<gene>
    <name evidence="2" type="ORF">ACJRO7_024427</name>
</gene>
<dbReference type="Proteomes" id="UP001634007">
    <property type="component" value="Unassembled WGS sequence"/>
</dbReference>
<keyword evidence="1" id="KW-0812">Transmembrane</keyword>
<name>A0ABD3KAR6_EUCGL</name>
<organism evidence="2 3">
    <name type="scientific">Eucalyptus globulus</name>
    <name type="common">Tasmanian blue gum</name>
    <dbReference type="NCBI Taxonomy" id="34317"/>
    <lineage>
        <taxon>Eukaryota</taxon>
        <taxon>Viridiplantae</taxon>
        <taxon>Streptophyta</taxon>
        <taxon>Embryophyta</taxon>
        <taxon>Tracheophyta</taxon>
        <taxon>Spermatophyta</taxon>
        <taxon>Magnoliopsida</taxon>
        <taxon>eudicotyledons</taxon>
        <taxon>Gunneridae</taxon>
        <taxon>Pentapetalae</taxon>
        <taxon>rosids</taxon>
        <taxon>malvids</taxon>
        <taxon>Myrtales</taxon>
        <taxon>Myrtaceae</taxon>
        <taxon>Myrtoideae</taxon>
        <taxon>Eucalypteae</taxon>
        <taxon>Eucalyptus</taxon>
    </lineage>
</organism>
<sequence>MEEMAKEYAKEPGVGFAKVQESWRAYPPPKRRSVKRMMWDRAVSCFTASCMTQKKKMETVVPHQPRGSLPCQIINRLLAILRIFNFIFVNFLLLFLFLLSCVQLAFRESQTYLN</sequence>
<dbReference type="AlphaFoldDB" id="A0ABD3KAR6"/>
<feature type="transmembrane region" description="Helical" evidence="1">
    <location>
        <begin position="83"/>
        <end position="106"/>
    </location>
</feature>